<evidence type="ECO:0000313" key="4">
    <source>
        <dbReference type="EMBL" id="KAF4353102.1"/>
    </source>
</evidence>
<name>A0A7J6E3Z3_CANSA</name>
<accession>A0A7J6E3Z3</accession>
<feature type="compositionally biased region" description="Basic residues" evidence="2">
    <location>
        <begin position="55"/>
        <end position="68"/>
    </location>
</feature>
<dbReference type="PROSITE" id="PS50158">
    <property type="entry name" value="ZF_CCHC"/>
    <property type="match status" value="1"/>
</dbReference>
<keyword evidence="1" id="KW-0863">Zinc-finger</keyword>
<sequence length="445" mass="50768">MATRSNFYKNPSIAYRKDFSLNSVLQNLKAYNAATGAAPSIVEKLHEDEDQHHQPNNKRQQKRKRHSQPKLSSLEKAEDENGPMSHHDYIQKIRKEACSSKSYEELSADVLGTSTSALVNLVAYGSDESSSSECEEKQDSLNSGYENELDRVKSRSEQRFPLAGEPVCVICGKFGEYICNETDDDVCSMECKRELLELSNVTKEPLRTQRADAVSSELKLSLPVSEIEEDTWDFNRNRWSSKKSKLCTYECWKCQRPGHLAEDCLVMKSNETLQGKNKTSSLSRDLAELYKRCHQIGRKLSSAKCSSCCSSISLATCLGCNTVFCDDAGHLNEHIKKQTSHRQIYSHKLRRLVKCCKSTCKVTDINELLVCHYCFDKAFDKFYDMYTATWKGSGLSMIWGSICCEDHFEWHRMNCLNAGIEDNAYIVNRNTQRKHESTQLSDFIF</sequence>
<feature type="domain" description="CCHC-type" evidence="3">
    <location>
        <begin position="251"/>
        <end position="264"/>
    </location>
</feature>
<dbReference type="Pfam" id="PF04438">
    <property type="entry name" value="zf-HIT"/>
    <property type="match status" value="1"/>
</dbReference>
<evidence type="ECO:0000256" key="1">
    <source>
        <dbReference type="PROSITE-ProRule" id="PRU00047"/>
    </source>
</evidence>
<dbReference type="CDD" id="cd23022">
    <property type="entry name" value="zf-HIT_DDX59"/>
    <property type="match status" value="1"/>
</dbReference>
<comment type="caution">
    <text evidence="4">The sequence shown here is derived from an EMBL/GenBank/DDBJ whole genome shotgun (WGS) entry which is preliminary data.</text>
</comment>
<dbReference type="PANTHER" id="PTHR48453:SF1">
    <property type="entry name" value="CCHC-TYPE DOMAIN-CONTAINING PROTEIN"/>
    <property type="match status" value="1"/>
</dbReference>
<dbReference type="InterPro" id="IPR001878">
    <property type="entry name" value="Znf_CCHC"/>
</dbReference>
<evidence type="ECO:0000313" key="5">
    <source>
        <dbReference type="Proteomes" id="UP000525078"/>
    </source>
</evidence>
<keyword evidence="1" id="KW-0479">Metal-binding</keyword>
<keyword evidence="1" id="KW-0862">Zinc</keyword>
<protein>
    <recommendedName>
        <fullName evidence="3">CCHC-type domain-containing protein</fullName>
    </recommendedName>
</protein>
<organism evidence="4 5">
    <name type="scientific">Cannabis sativa</name>
    <name type="common">Hemp</name>
    <name type="synonym">Marijuana</name>
    <dbReference type="NCBI Taxonomy" id="3483"/>
    <lineage>
        <taxon>Eukaryota</taxon>
        <taxon>Viridiplantae</taxon>
        <taxon>Streptophyta</taxon>
        <taxon>Embryophyta</taxon>
        <taxon>Tracheophyta</taxon>
        <taxon>Spermatophyta</taxon>
        <taxon>Magnoliopsida</taxon>
        <taxon>eudicotyledons</taxon>
        <taxon>Gunneridae</taxon>
        <taxon>Pentapetalae</taxon>
        <taxon>rosids</taxon>
        <taxon>fabids</taxon>
        <taxon>Rosales</taxon>
        <taxon>Cannabaceae</taxon>
        <taxon>Cannabis</taxon>
    </lineage>
</organism>
<dbReference type="InterPro" id="IPR007529">
    <property type="entry name" value="Znf_HIT"/>
</dbReference>
<dbReference type="PANTHER" id="PTHR48453">
    <property type="entry name" value="CCHC-TYPE DOMAIN-CONTAINING PROTEIN"/>
    <property type="match status" value="1"/>
</dbReference>
<reference evidence="4 5" key="1">
    <citation type="journal article" date="2020" name="bioRxiv">
        <title>Sequence and annotation of 42 cannabis genomes reveals extensive copy number variation in cannabinoid synthesis and pathogen resistance genes.</title>
        <authorList>
            <person name="Mckernan K.J."/>
            <person name="Helbert Y."/>
            <person name="Kane L.T."/>
            <person name="Ebling H."/>
            <person name="Zhang L."/>
            <person name="Liu B."/>
            <person name="Eaton Z."/>
            <person name="Mclaughlin S."/>
            <person name="Kingan S."/>
            <person name="Baybayan P."/>
            <person name="Concepcion G."/>
            <person name="Jordan M."/>
            <person name="Riva A."/>
            <person name="Barbazuk W."/>
            <person name="Harkins T."/>
        </authorList>
    </citation>
    <scope>NUCLEOTIDE SEQUENCE [LARGE SCALE GENOMIC DNA]</scope>
    <source>
        <strain evidence="5">cv. Jamaican Lion 4</strain>
        <tissue evidence="4">Leaf</tissue>
    </source>
</reference>
<evidence type="ECO:0000259" key="3">
    <source>
        <dbReference type="PROSITE" id="PS50158"/>
    </source>
</evidence>
<proteinExistence type="predicted"/>
<dbReference type="GO" id="GO:0003676">
    <property type="term" value="F:nucleic acid binding"/>
    <property type="evidence" value="ECO:0007669"/>
    <property type="project" value="InterPro"/>
</dbReference>
<dbReference type="AlphaFoldDB" id="A0A7J6E3Z3"/>
<gene>
    <name evidence="4" type="ORF">F8388_016947</name>
</gene>
<evidence type="ECO:0000256" key="2">
    <source>
        <dbReference type="SAM" id="MobiDB-lite"/>
    </source>
</evidence>
<dbReference type="Gene3D" id="3.30.60.220">
    <property type="match status" value="1"/>
</dbReference>
<dbReference type="Proteomes" id="UP000525078">
    <property type="component" value="Unassembled WGS sequence"/>
</dbReference>
<dbReference type="EMBL" id="JAATIP010000300">
    <property type="protein sequence ID" value="KAF4353102.1"/>
    <property type="molecule type" value="Genomic_DNA"/>
</dbReference>
<feature type="region of interest" description="Disordered" evidence="2">
    <location>
        <begin position="47"/>
        <end position="85"/>
    </location>
</feature>
<dbReference type="GO" id="GO:0008270">
    <property type="term" value="F:zinc ion binding"/>
    <property type="evidence" value="ECO:0007669"/>
    <property type="project" value="UniProtKB-KW"/>
</dbReference>